<dbReference type="EMBL" id="JBBPBM010000021">
    <property type="protein sequence ID" value="KAK8548021.1"/>
    <property type="molecule type" value="Genomic_DNA"/>
</dbReference>
<gene>
    <name evidence="1" type="ORF">V6N12_060948</name>
</gene>
<dbReference type="Gene3D" id="3.40.50.720">
    <property type="entry name" value="NAD(P)-binding Rossmann-like Domain"/>
    <property type="match status" value="1"/>
</dbReference>
<dbReference type="InterPro" id="IPR036291">
    <property type="entry name" value="NAD(P)-bd_dom_sf"/>
</dbReference>
<dbReference type="Gene3D" id="3.90.180.10">
    <property type="entry name" value="Medium-chain alcohol dehydrogenases, catalytic domain"/>
    <property type="match status" value="1"/>
</dbReference>
<reference evidence="1 2" key="1">
    <citation type="journal article" date="2024" name="G3 (Bethesda)">
        <title>Genome assembly of Hibiscus sabdariffa L. provides insights into metabolisms of medicinal natural products.</title>
        <authorList>
            <person name="Kim T."/>
        </authorList>
    </citation>
    <scope>NUCLEOTIDE SEQUENCE [LARGE SCALE GENOMIC DNA]</scope>
    <source>
        <strain evidence="1">TK-2024</strain>
        <tissue evidence="1">Old leaves</tissue>
    </source>
</reference>
<evidence type="ECO:0000313" key="2">
    <source>
        <dbReference type="Proteomes" id="UP001472677"/>
    </source>
</evidence>
<comment type="caution">
    <text evidence="1">The sequence shown here is derived from an EMBL/GenBank/DDBJ whole genome shotgun (WGS) entry which is preliminary data.</text>
</comment>
<accession>A0ABR2DVM8</accession>
<protein>
    <submittedName>
        <fullName evidence="1">Uncharacterized protein</fullName>
    </submittedName>
</protein>
<dbReference type="PANTHER" id="PTHR43482:SF1">
    <property type="entry name" value="PROTEIN AST1-RELATED"/>
    <property type="match status" value="1"/>
</dbReference>
<sequence length="101" mass="10842">MSSPKPTSVTHVEASAIPFAVLTAWHTLIRSSRIFKGQRLLVNGGGVVGPSLPIAVVARCHVTPTCGNHTINQLMAADGEKSVNYTYEDKTLVLKCTPRRA</sequence>
<dbReference type="Proteomes" id="UP001472677">
    <property type="component" value="Unassembled WGS sequence"/>
</dbReference>
<name>A0ABR2DVM8_9ROSI</name>
<dbReference type="PANTHER" id="PTHR43482">
    <property type="entry name" value="PROTEIN AST1-RELATED"/>
    <property type="match status" value="1"/>
</dbReference>
<evidence type="ECO:0000313" key="1">
    <source>
        <dbReference type="EMBL" id="KAK8548021.1"/>
    </source>
</evidence>
<keyword evidence="2" id="KW-1185">Reference proteome</keyword>
<organism evidence="1 2">
    <name type="scientific">Hibiscus sabdariffa</name>
    <name type="common">roselle</name>
    <dbReference type="NCBI Taxonomy" id="183260"/>
    <lineage>
        <taxon>Eukaryota</taxon>
        <taxon>Viridiplantae</taxon>
        <taxon>Streptophyta</taxon>
        <taxon>Embryophyta</taxon>
        <taxon>Tracheophyta</taxon>
        <taxon>Spermatophyta</taxon>
        <taxon>Magnoliopsida</taxon>
        <taxon>eudicotyledons</taxon>
        <taxon>Gunneridae</taxon>
        <taxon>Pentapetalae</taxon>
        <taxon>rosids</taxon>
        <taxon>malvids</taxon>
        <taxon>Malvales</taxon>
        <taxon>Malvaceae</taxon>
        <taxon>Malvoideae</taxon>
        <taxon>Hibiscus</taxon>
    </lineage>
</organism>
<dbReference type="SUPFAM" id="SSF51735">
    <property type="entry name" value="NAD(P)-binding Rossmann-fold domains"/>
    <property type="match status" value="1"/>
</dbReference>
<proteinExistence type="predicted"/>
<dbReference type="InterPro" id="IPR052585">
    <property type="entry name" value="Lipid_raft_assoc_Zn_ADH"/>
</dbReference>